<dbReference type="AlphaFoldDB" id="A0A4R1RLD7"/>
<dbReference type="Proteomes" id="UP000295455">
    <property type="component" value="Unassembled WGS sequence"/>
</dbReference>
<dbReference type="EMBL" id="SLUP01000003">
    <property type="protein sequence ID" value="TCL66690.1"/>
    <property type="molecule type" value="Genomic_DNA"/>
</dbReference>
<reference evidence="3 4" key="1">
    <citation type="submission" date="2019-03" db="EMBL/GenBank/DDBJ databases">
        <title>Genomic Encyclopedia of Type Strains, Phase IV (KMG-IV): sequencing the most valuable type-strain genomes for metagenomic binning, comparative biology and taxonomic classification.</title>
        <authorList>
            <person name="Goeker M."/>
        </authorList>
    </citation>
    <scope>NUCLEOTIDE SEQUENCE [LARGE SCALE GENOMIC DNA]</scope>
    <source>
        <strain evidence="3 4">DSM 18792</strain>
    </source>
</reference>
<evidence type="ECO:0000259" key="2">
    <source>
        <dbReference type="Pfam" id="PF00535"/>
    </source>
</evidence>
<dbReference type="InterPro" id="IPR029044">
    <property type="entry name" value="Nucleotide-diphossugar_trans"/>
</dbReference>
<dbReference type="SUPFAM" id="SSF53448">
    <property type="entry name" value="Nucleotide-diphospho-sugar transferases"/>
    <property type="match status" value="1"/>
</dbReference>
<name>A0A4R1RLD7_9FLAO</name>
<gene>
    <name evidence="3" type="ORF">EV196_103103</name>
</gene>
<dbReference type="OrthoDB" id="9815923at2"/>
<comment type="similarity">
    <text evidence="1">Belongs to the glycosyltransferase 2 family. WaaE/KdtX subfamily.</text>
</comment>
<feature type="domain" description="Glycosyltransferase 2-like" evidence="2">
    <location>
        <begin position="8"/>
        <end position="128"/>
    </location>
</feature>
<sequence length="283" mass="33017">MSEVLNLTIAIPVKNEERNLLGCLQAIGTDFAKHVIIIDSGSTDNTIEIAKSQGASVVNFVWDGKFPKKRNWFLRNYELETKWVLFLDADEYLTEAFKNELRQKIETQNYIGFWLNYTIYFMGKKLKGGYPLNKLALFQVGAGEYEKIDEDKWSNLDMEIHEHPILNGEIGHIKSKIDHRDFRGVSHYMTKHNEYASWEAFRFLKTFKKESETEKLTWKQKIKYKLMKSSLIGPVYFFGSFFFYGGWKDGSKGFAFAILKMSYFTQIYCRIIELSDTSANIEA</sequence>
<proteinExistence type="inferred from homology"/>
<evidence type="ECO:0000313" key="3">
    <source>
        <dbReference type="EMBL" id="TCL66690.1"/>
    </source>
</evidence>
<comment type="caution">
    <text evidence="3">The sequence shown here is derived from an EMBL/GenBank/DDBJ whole genome shotgun (WGS) entry which is preliminary data.</text>
</comment>
<dbReference type="PANTHER" id="PTHR43630:SF2">
    <property type="entry name" value="GLYCOSYLTRANSFERASE"/>
    <property type="match status" value="1"/>
</dbReference>
<dbReference type="PANTHER" id="PTHR43630">
    <property type="entry name" value="POLY-BETA-1,6-N-ACETYL-D-GLUCOSAMINE SYNTHASE"/>
    <property type="match status" value="1"/>
</dbReference>
<organism evidence="3 4">
    <name type="scientific">Mariniflexile fucanivorans</name>
    <dbReference type="NCBI Taxonomy" id="264023"/>
    <lineage>
        <taxon>Bacteria</taxon>
        <taxon>Pseudomonadati</taxon>
        <taxon>Bacteroidota</taxon>
        <taxon>Flavobacteriia</taxon>
        <taxon>Flavobacteriales</taxon>
        <taxon>Flavobacteriaceae</taxon>
        <taxon>Mariniflexile</taxon>
    </lineage>
</organism>
<accession>A0A4R1RLD7</accession>
<evidence type="ECO:0000313" key="4">
    <source>
        <dbReference type="Proteomes" id="UP000295455"/>
    </source>
</evidence>
<dbReference type="InterPro" id="IPR001173">
    <property type="entry name" value="Glyco_trans_2-like"/>
</dbReference>
<dbReference type="RefSeq" id="WP_132216841.1">
    <property type="nucleotide sequence ID" value="NZ_OX156936.1"/>
</dbReference>
<evidence type="ECO:0000256" key="1">
    <source>
        <dbReference type="ARBA" id="ARBA00038494"/>
    </source>
</evidence>
<dbReference type="Pfam" id="PF00535">
    <property type="entry name" value="Glycos_transf_2"/>
    <property type="match status" value="1"/>
</dbReference>
<keyword evidence="3" id="KW-0808">Transferase</keyword>
<keyword evidence="4" id="KW-1185">Reference proteome</keyword>
<dbReference type="CDD" id="cd02511">
    <property type="entry name" value="Beta4Glucosyltransferase"/>
    <property type="match status" value="1"/>
</dbReference>
<dbReference type="Gene3D" id="3.90.550.10">
    <property type="entry name" value="Spore Coat Polysaccharide Biosynthesis Protein SpsA, Chain A"/>
    <property type="match status" value="1"/>
</dbReference>
<dbReference type="GO" id="GO:0016740">
    <property type="term" value="F:transferase activity"/>
    <property type="evidence" value="ECO:0007669"/>
    <property type="project" value="UniProtKB-KW"/>
</dbReference>
<protein>
    <submittedName>
        <fullName evidence="3">Glycosyltransferase involved in cell wall biosynthesis</fullName>
    </submittedName>
</protein>